<dbReference type="Proteomes" id="UP001458880">
    <property type="component" value="Unassembled WGS sequence"/>
</dbReference>
<proteinExistence type="predicted"/>
<sequence>MQNTSVEQKTMQNTTSESKQAKPDELRLGKGSEQKEIDGDVTTTDRAGVILSWPLGPRSAVNHHVTTTDRAGDQQTCRSGKKMKVLSVHSTGFAIDLIRELIWSGSFDE</sequence>
<keyword evidence="3" id="KW-1185">Reference proteome</keyword>
<evidence type="ECO:0000313" key="3">
    <source>
        <dbReference type="Proteomes" id="UP001458880"/>
    </source>
</evidence>
<evidence type="ECO:0000313" key="2">
    <source>
        <dbReference type="EMBL" id="KAK9695349.1"/>
    </source>
</evidence>
<accession>A0AAW1IYZ3</accession>
<feature type="compositionally biased region" description="Basic and acidic residues" evidence="1">
    <location>
        <begin position="19"/>
        <end position="38"/>
    </location>
</feature>
<comment type="caution">
    <text evidence="2">The sequence shown here is derived from an EMBL/GenBank/DDBJ whole genome shotgun (WGS) entry which is preliminary data.</text>
</comment>
<name>A0AAW1IYZ3_POPJA</name>
<protein>
    <submittedName>
        <fullName evidence="2">Uncharacterized protein</fullName>
    </submittedName>
</protein>
<feature type="region of interest" description="Disordered" evidence="1">
    <location>
        <begin position="1"/>
        <end position="43"/>
    </location>
</feature>
<reference evidence="2 3" key="1">
    <citation type="journal article" date="2024" name="BMC Genomics">
        <title>De novo assembly and annotation of Popillia japonica's genome with initial clues to its potential as an invasive pest.</title>
        <authorList>
            <person name="Cucini C."/>
            <person name="Boschi S."/>
            <person name="Funari R."/>
            <person name="Cardaioli E."/>
            <person name="Iannotti N."/>
            <person name="Marturano G."/>
            <person name="Paoli F."/>
            <person name="Bruttini M."/>
            <person name="Carapelli A."/>
            <person name="Frati F."/>
            <person name="Nardi F."/>
        </authorList>
    </citation>
    <scope>NUCLEOTIDE SEQUENCE [LARGE SCALE GENOMIC DNA]</scope>
    <source>
        <strain evidence="2">DMR45628</strain>
    </source>
</reference>
<dbReference type="AlphaFoldDB" id="A0AAW1IYZ3"/>
<dbReference type="EMBL" id="JASPKY010000484">
    <property type="protein sequence ID" value="KAK9695349.1"/>
    <property type="molecule type" value="Genomic_DNA"/>
</dbReference>
<organism evidence="2 3">
    <name type="scientific">Popillia japonica</name>
    <name type="common">Japanese beetle</name>
    <dbReference type="NCBI Taxonomy" id="7064"/>
    <lineage>
        <taxon>Eukaryota</taxon>
        <taxon>Metazoa</taxon>
        <taxon>Ecdysozoa</taxon>
        <taxon>Arthropoda</taxon>
        <taxon>Hexapoda</taxon>
        <taxon>Insecta</taxon>
        <taxon>Pterygota</taxon>
        <taxon>Neoptera</taxon>
        <taxon>Endopterygota</taxon>
        <taxon>Coleoptera</taxon>
        <taxon>Polyphaga</taxon>
        <taxon>Scarabaeiformia</taxon>
        <taxon>Scarabaeidae</taxon>
        <taxon>Rutelinae</taxon>
        <taxon>Popillia</taxon>
    </lineage>
</organism>
<feature type="compositionally biased region" description="Polar residues" evidence="1">
    <location>
        <begin position="1"/>
        <end position="18"/>
    </location>
</feature>
<gene>
    <name evidence="2" type="ORF">QE152_g32627</name>
</gene>
<evidence type="ECO:0000256" key="1">
    <source>
        <dbReference type="SAM" id="MobiDB-lite"/>
    </source>
</evidence>